<evidence type="ECO:0000313" key="2">
    <source>
        <dbReference type="Proteomes" id="UP000305948"/>
    </source>
</evidence>
<dbReference type="EMBL" id="ML213538">
    <property type="protein sequence ID" value="TFK45680.1"/>
    <property type="molecule type" value="Genomic_DNA"/>
</dbReference>
<keyword evidence="2" id="KW-1185">Reference proteome</keyword>
<accession>A0A5C3MKA0</accession>
<protein>
    <submittedName>
        <fullName evidence="1">Uncharacterized protein</fullName>
    </submittedName>
</protein>
<name>A0A5C3MKA0_9AGAM</name>
<dbReference type="AlphaFoldDB" id="A0A5C3MKA0"/>
<evidence type="ECO:0000313" key="1">
    <source>
        <dbReference type="EMBL" id="TFK45680.1"/>
    </source>
</evidence>
<proteinExistence type="predicted"/>
<gene>
    <name evidence="1" type="ORF">OE88DRAFT_1649113</name>
</gene>
<reference evidence="1 2" key="1">
    <citation type="journal article" date="2019" name="Nat. Ecol. Evol.">
        <title>Megaphylogeny resolves global patterns of mushroom evolution.</title>
        <authorList>
            <person name="Varga T."/>
            <person name="Krizsan K."/>
            <person name="Foldi C."/>
            <person name="Dima B."/>
            <person name="Sanchez-Garcia M."/>
            <person name="Sanchez-Ramirez S."/>
            <person name="Szollosi G.J."/>
            <person name="Szarkandi J.G."/>
            <person name="Papp V."/>
            <person name="Albert L."/>
            <person name="Andreopoulos W."/>
            <person name="Angelini C."/>
            <person name="Antonin V."/>
            <person name="Barry K.W."/>
            <person name="Bougher N.L."/>
            <person name="Buchanan P."/>
            <person name="Buyck B."/>
            <person name="Bense V."/>
            <person name="Catcheside P."/>
            <person name="Chovatia M."/>
            <person name="Cooper J."/>
            <person name="Damon W."/>
            <person name="Desjardin D."/>
            <person name="Finy P."/>
            <person name="Geml J."/>
            <person name="Haridas S."/>
            <person name="Hughes K."/>
            <person name="Justo A."/>
            <person name="Karasinski D."/>
            <person name="Kautmanova I."/>
            <person name="Kiss B."/>
            <person name="Kocsube S."/>
            <person name="Kotiranta H."/>
            <person name="LaButti K.M."/>
            <person name="Lechner B.E."/>
            <person name="Liimatainen K."/>
            <person name="Lipzen A."/>
            <person name="Lukacs Z."/>
            <person name="Mihaltcheva S."/>
            <person name="Morgado L.N."/>
            <person name="Niskanen T."/>
            <person name="Noordeloos M.E."/>
            <person name="Ohm R.A."/>
            <person name="Ortiz-Santana B."/>
            <person name="Ovrebo C."/>
            <person name="Racz N."/>
            <person name="Riley R."/>
            <person name="Savchenko A."/>
            <person name="Shiryaev A."/>
            <person name="Soop K."/>
            <person name="Spirin V."/>
            <person name="Szebenyi C."/>
            <person name="Tomsovsky M."/>
            <person name="Tulloss R.E."/>
            <person name="Uehling J."/>
            <person name="Grigoriev I.V."/>
            <person name="Vagvolgyi C."/>
            <person name="Papp T."/>
            <person name="Martin F.M."/>
            <person name="Miettinen O."/>
            <person name="Hibbett D.S."/>
            <person name="Nagy L.G."/>
        </authorList>
    </citation>
    <scope>NUCLEOTIDE SEQUENCE [LARGE SCALE GENOMIC DNA]</scope>
    <source>
        <strain evidence="1 2">OMC1185</strain>
    </source>
</reference>
<dbReference type="Proteomes" id="UP000305948">
    <property type="component" value="Unassembled WGS sequence"/>
</dbReference>
<organism evidence="1 2">
    <name type="scientific">Heliocybe sulcata</name>
    <dbReference type="NCBI Taxonomy" id="5364"/>
    <lineage>
        <taxon>Eukaryota</taxon>
        <taxon>Fungi</taxon>
        <taxon>Dikarya</taxon>
        <taxon>Basidiomycota</taxon>
        <taxon>Agaricomycotina</taxon>
        <taxon>Agaricomycetes</taxon>
        <taxon>Gloeophyllales</taxon>
        <taxon>Gloeophyllaceae</taxon>
        <taxon>Heliocybe</taxon>
    </lineage>
</organism>
<sequence>MWSNYIQYNEYGNHAAVLSTSAGVETGKRGGRKRAYTLQVDWEGAAGNGREWWGMAGSGGEWLGMAGNSREQRDAVLIYGNLSQQLICYCAADWPLLMVATLTYPCHHHMAVVRAVAVAMLVMAEVWPVPNCPRTRIKNIYQTKSLPAQPPPSQLGAVPTHLAHMAYQLANQELLPLEQPVSLPAKHIIQKALAGKILDLVPASFDITESTMTYMWLLECGNAMVMTHSLALISISMAHFTFPALVLPDEVQCMPDKNAELSAKHQALWCLGAECNKLDSILKDLEDQTQLGHQLTAAVVEQYACINKLYLDLEMCYKEASIPVLSSDITKTAAKPVTNLIQSSMEPISVLLVSSGCLGTNVLNFCSHCPVGASSLVATSQEVDRLQPGHKHALSCEHIELLLKAHWQKKVITGCLAAVTPSDPDTSFCLAMFQPTLKQFLLDAVGLLVFNYQRVHYDGLIHFNVGGGHVELEHFHVLANKDYHDSDLTISDDSGNSTQDKDGDLAVRYQDKDNLYEEEYVYEYNSSDVAVGCQGSGYKEDFKNEVGDMDD</sequence>